<proteinExistence type="predicted"/>
<comment type="pathway">
    <text evidence="1">Siderophore biosynthesis.</text>
</comment>
<dbReference type="PANTHER" id="PTHR34384">
    <property type="entry name" value="L-2,3-DIAMINOPROPANOATE--CITRATE LIGASE"/>
    <property type="match status" value="1"/>
</dbReference>
<dbReference type="Pfam" id="PF04183">
    <property type="entry name" value="IucA_IucC"/>
    <property type="match status" value="1"/>
</dbReference>
<dbReference type="Gene3D" id="1.10.510.40">
    <property type="match status" value="1"/>
</dbReference>
<dbReference type="EMBL" id="JARWAO010000001">
    <property type="protein sequence ID" value="MDR5894674.1"/>
    <property type="molecule type" value="Genomic_DNA"/>
</dbReference>
<evidence type="ECO:0000313" key="4">
    <source>
        <dbReference type="EMBL" id="MDR5894674.1"/>
    </source>
</evidence>
<keyword evidence="5" id="KW-1185">Reference proteome</keyword>
<dbReference type="Pfam" id="PF06276">
    <property type="entry name" value="FhuF"/>
    <property type="match status" value="1"/>
</dbReference>
<sequence>MPTDTPTQSPLMTTLIDALLAEDFFDVETVSMDTAPSARTAPATLVTLAHRDASHALWSLPLTNGQRLAMVVRPGRAQRLERVPNSPVQLFDDNAVNDSCLTMTSPETLMRLLAHAAHPDTAEPSKGEQVFIEALATSDWQLARSRAHRIDTRSLLERSPLAFFTTMEQWASLSDRPYHPTAKAKEGLDEREYMAYMAEFDQTIELRWVAVAKHALATGDAVDPGDCPSAFVMAPGERNQLERELHAKGLAEDYIALPVHPWQLEHALPRWLSEAFRAEHCVVLDVRSPTWKASSSLRSLLPSRTSRHSLKLPMAVHSLGASRYLPAVKMINGDLSAALLGRAKTLDARLGEALHLCDEGRWWAYLPEGASLFDDAPRHLSAMVRSYPASVMNDPASRPLPMATLGTALPEGGRHFFDDWLAYLGERATLANVTRLMRAVCDPFFELTLRLFRLGMLPEVHGQNAVLVWRQGVITGMVLRDHDSLRIAVSQLEQVGLKDPEYRIKPGHANTLYHEDLDALLFWLQTLAIQVNVRAIVDVTASHFDIPPTALWQTVHDSLRHQIETLPLADDVRTCLTEGLFEAAEWPFKQLITPIIARAGGPGSMPFGTGRTVNPLHAPSHAVHIPHAIHE</sequence>
<protein>
    <submittedName>
        <fullName evidence="4">IucA/IucC family protein</fullName>
    </submittedName>
</protein>
<accession>A0ABU1GRM6</accession>
<dbReference type="PANTHER" id="PTHR34384:SF6">
    <property type="entry name" value="STAPHYLOFERRIN B SYNTHASE"/>
    <property type="match status" value="1"/>
</dbReference>
<dbReference type="RefSeq" id="WP_251593162.1">
    <property type="nucleotide sequence ID" value="NZ_JAMLJI010000002.1"/>
</dbReference>
<dbReference type="Proteomes" id="UP001269375">
    <property type="component" value="Unassembled WGS sequence"/>
</dbReference>
<dbReference type="InterPro" id="IPR007310">
    <property type="entry name" value="Aerobactin_biosyn_IucA/IucC_N"/>
</dbReference>
<feature type="domain" description="Aerobactin siderophore biosynthesis IucA/IucC N-terminal" evidence="2">
    <location>
        <begin position="164"/>
        <end position="405"/>
    </location>
</feature>
<comment type="caution">
    <text evidence="4">The sequence shown here is derived from an EMBL/GenBank/DDBJ whole genome shotgun (WGS) entry which is preliminary data.</text>
</comment>
<name>A0ABU1GRM6_9GAMM</name>
<reference evidence="4 5" key="1">
    <citation type="submission" date="2023-04" db="EMBL/GenBank/DDBJ databases">
        <title>A long-awaited taxogenomic arrangement of the family Halomonadaceae.</title>
        <authorList>
            <person name="De La Haba R."/>
            <person name="Chuvochina M."/>
            <person name="Wittouck S."/>
            <person name="Arahal D.R."/>
            <person name="Sanchez-Porro C."/>
            <person name="Hugenholtz P."/>
            <person name="Ventosa A."/>
        </authorList>
    </citation>
    <scope>NUCLEOTIDE SEQUENCE [LARGE SCALE GENOMIC DNA]</scope>
    <source>
        <strain evidence="4 5">DSM 22428</strain>
    </source>
</reference>
<gene>
    <name evidence="4" type="ORF">QC825_01140</name>
</gene>
<evidence type="ECO:0000313" key="5">
    <source>
        <dbReference type="Proteomes" id="UP001269375"/>
    </source>
</evidence>
<evidence type="ECO:0000259" key="2">
    <source>
        <dbReference type="Pfam" id="PF04183"/>
    </source>
</evidence>
<evidence type="ECO:0000256" key="1">
    <source>
        <dbReference type="ARBA" id="ARBA00004924"/>
    </source>
</evidence>
<organism evidence="4 5">
    <name type="scientific">Larsenimonas suaedae</name>
    <dbReference type="NCBI Taxonomy" id="1851019"/>
    <lineage>
        <taxon>Bacteria</taxon>
        <taxon>Pseudomonadati</taxon>
        <taxon>Pseudomonadota</taxon>
        <taxon>Gammaproteobacteria</taxon>
        <taxon>Oceanospirillales</taxon>
        <taxon>Halomonadaceae</taxon>
        <taxon>Larsenimonas</taxon>
    </lineage>
</organism>
<evidence type="ECO:0000259" key="3">
    <source>
        <dbReference type="Pfam" id="PF06276"/>
    </source>
</evidence>
<dbReference type="InterPro" id="IPR037455">
    <property type="entry name" value="LucA/IucC-like"/>
</dbReference>
<feature type="domain" description="Aerobactin siderophore biosynthesis IucA/IucC-like C-terminal" evidence="3">
    <location>
        <begin position="451"/>
        <end position="590"/>
    </location>
</feature>
<dbReference type="InterPro" id="IPR022770">
    <property type="entry name" value="IucA/IucC-like_C"/>
</dbReference>